<dbReference type="OrthoDB" id="2527403at2759"/>
<feature type="chain" id="PRO_5002482201" evidence="1">
    <location>
        <begin position="21"/>
        <end position="509"/>
    </location>
</feature>
<proteinExistence type="predicted"/>
<evidence type="ECO:0000313" key="3">
    <source>
        <dbReference type="Proteomes" id="UP000053958"/>
    </source>
</evidence>
<dbReference type="GeneID" id="25313363"/>
<dbReference type="EMBL" id="LASV01000041">
    <property type="protein sequence ID" value="KKA24951.1"/>
    <property type="molecule type" value="Genomic_DNA"/>
</dbReference>
<protein>
    <submittedName>
        <fullName evidence="2">Stress response protein (Ish1)</fullName>
    </submittedName>
</protein>
<dbReference type="AlphaFoldDB" id="A0A0F4Z4C6"/>
<gene>
    <name evidence="2" type="ORF">T310_1030</name>
</gene>
<organism evidence="2 3">
    <name type="scientific">Rasamsonia emersonii (strain ATCC 16479 / CBS 393.64 / IMI 116815)</name>
    <dbReference type="NCBI Taxonomy" id="1408163"/>
    <lineage>
        <taxon>Eukaryota</taxon>
        <taxon>Fungi</taxon>
        <taxon>Dikarya</taxon>
        <taxon>Ascomycota</taxon>
        <taxon>Pezizomycotina</taxon>
        <taxon>Eurotiomycetes</taxon>
        <taxon>Eurotiomycetidae</taxon>
        <taxon>Eurotiales</taxon>
        <taxon>Trichocomaceae</taxon>
        <taxon>Rasamsonia</taxon>
    </lineage>
</organism>
<dbReference type="RefSeq" id="XP_013331563.1">
    <property type="nucleotide sequence ID" value="XM_013476109.1"/>
</dbReference>
<sequence length="509" mass="56642">MRFRWASGLLVALAASEALAASNWFSKAVYNKWHETELERWLSDHDIPYPTPADRKELENIVKANWESKVQIPLAHASEQASEHLGNVKDWIFDSWSDSHLKAFLDRHGIPNPSPRKRETLLQAARENYEAIAKKLGETAAYPGNWLYEQWSDSDLKEWLDERGWPIPQPTTRDRLIAAVRRQARLASIAAKNAASSASASAAAAQATLSDALFNAWSDSELKRFLDEHNIKVPQGSRRNELIALARKHRAKLLSDASTATNILGAATSKAGNEWARATEDAKLKAEDAFDKAVQAWSDSRLKAYLDARGIPVPQSSKRDELLAKVRLYKHKAATGNTAWTFDTWSTENLKKYLSSLNHKAADRAGATRDELVKQAQDAYTRASKAGGASYATVTSYLAKATEAARDTTFESWSESELKKYLDSYGIPTYQGSNINGLRAAARRNAQYFYYGTTTPQGTILARLRESGQWLLDQLRLGASSGRARQETTGTSKIKEKVAQAAAKIRQDL</sequence>
<name>A0A0F4Z4C6_RASE3</name>
<evidence type="ECO:0000313" key="2">
    <source>
        <dbReference type="EMBL" id="KKA24951.1"/>
    </source>
</evidence>
<accession>A0A0F4Z4C6</accession>
<dbReference type="Pfam" id="PF10281">
    <property type="entry name" value="Ish1"/>
    <property type="match status" value="7"/>
</dbReference>
<evidence type="ECO:0000256" key="1">
    <source>
        <dbReference type="SAM" id="SignalP"/>
    </source>
</evidence>
<keyword evidence="1" id="KW-0732">Signal</keyword>
<dbReference type="Proteomes" id="UP000053958">
    <property type="component" value="Unassembled WGS sequence"/>
</dbReference>
<reference evidence="2 3" key="1">
    <citation type="submission" date="2015-04" db="EMBL/GenBank/DDBJ databases">
        <authorList>
            <person name="Heijne W.H."/>
            <person name="Fedorova N.D."/>
            <person name="Nierman W.C."/>
            <person name="Vollebregt A.W."/>
            <person name="Zhao Z."/>
            <person name="Wu L."/>
            <person name="Kumar M."/>
            <person name="Stam H."/>
            <person name="van den Berg M.A."/>
            <person name="Pel H.J."/>
        </authorList>
    </citation>
    <scope>NUCLEOTIDE SEQUENCE [LARGE SCALE GENOMIC DNA]</scope>
    <source>
        <strain evidence="2 3">CBS 393.64</strain>
    </source>
</reference>
<comment type="caution">
    <text evidence="2">The sequence shown here is derived from an EMBL/GenBank/DDBJ whole genome shotgun (WGS) entry which is preliminary data.</text>
</comment>
<feature type="signal peptide" evidence="1">
    <location>
        <begin position="1"/>
        <end position="20"/>
    </location>
</feature>
<dbReference type="STRING" id="1408163.A0A0F4Z4C6"/>
<keyword evidence="3" id="KW-1185">Reference proteome</keyword>
<dbReference type="InterPro" id="IPR018803">
    <property type="entry name" value="Ish1/Msc1-like"/>
</dbReference>